<accession>A0A0N1P3P7</accession>
<protein>
    <submittedName>
        <fullName evidence="2">Uncharacterized protein</fullName>
    </submittedName>
</protein>
<dbReference type="RefSeq" id="XP_018004378.1">
    <property type="nucleotide sequence ID" value="XM_018149301.1"/>
</dbReference>
<feature type="compositionally biased region" description="Polar residues" evidence="1">
    <location>
        <begin position="52"/>
        <end position="68"/>
    </location>
</feature>
<feature type="compositionally biased region" description="Basic and acidic residues" evidence="1">
    <location>
        <begin position="379"/>
        <end position="399"/>
    </location>
</feature>
<evidence type="ECO:0000313" key="2">
    <source>
        <dbReference type="EMBL" id="KPI44415.1"/>
    </source>
</evidence>
<dbReference type="VEuPathDB" id="FungiDB:AB675_8821"/>
<dbReference type="Proteomes" id="UP000038010">
    <property type="component" value="Unassembled WGS sequence"/>
</dbReference>
<name>A0A0N1P3P7_9EURO</name>
<evidence type="ECO:0000313" key="3">
    <source>
        <dbReference type="Proteomes" id="UP000038010"/>
    </source>
</evidence>
<evidence type="ECO:0000256" key="1">
    <source>
        <dbReference type="SAM" id="MobiDB-lite"/>
    </source>
</evidence>
<dbReference type="GeneID" id="28741181"/>
<keyword evidence="3" id="KW-1185">Reference proteome</keyword>
<reference evidence="2 3" key="1">
    <citation type="submission" date="2015-06" db="EMBL/GenBank/DDBJ databases">
        <title>Draft genome of the ant-associated black yeast Phialophora attae CBS 131958.</title>
        <authorList>
            <person name="Moreno L.F."/>
            <person name="Stielow B.J."/>
            <person name="de Hoog S."/>
            <person name="Vicente V.A."/>
            <person name="Weiss V.A."/>
            <person name="de Vries M."/>
            <person name="Cruz L.M."/>
            <person name="Souza E.M."/>
        </authorList>
    </citation>
    <scope>NUCLEOTIDE SEQUENCE [LARGE SCALE GENOMIC DNA]</scope>
    <source>
        <strain evidence="2 3">CBS 131958</strain>
    </source>
</reference>
<organism evidence="2 3">
    <name type="scientific">Cyphellophora attinorum</name>
    <dbReference type="NCBI Taxonomy" id="1664694"/>
    <lineage>
        <taxon>Eukaryota</taxon>
        <taxon>Fungi</taxon>
        <taxon>Dikarya</taxon>
        <taxon>Ascomycota</taxon>
        <taxon>Pezizomycotina</taxon>
        <taxon>Eurotiomycetes</taxon>
        <taxon>Chaetothyriomycetidae</taxon>
        <taxon>Chaetothyriales</taxon>
        <taxon>Cyphellophoraceae</taxon>
        <taxon>Cyphellophora</taxon>
    </lineage>
</organism>
<feature type="region of interest" description="Disordered" evidence="1">
    <location>
        <begin position="378"/>
        <end position="399"/>
    </location>
</feature>
<comment type="caution">
    <text evidence="2">The sequence shown here is derived from an EMBL/GenBank/DDBJ whole genome shotgun (WGS) entry which is preliminary data.</text>
</comment>
<feature type="compositionally biased region" description="Polar residues" evidence="1">
    <location>
        <begin position="24"/>
        <end position="33"/>
    </location>
</feature>
<feature type="region of interest" description="Disordered" evidence="1">
    <location>
        <begin position="1"/>
        <end position="79"/>
    </location>
</feature>
<sequence length="600" mass="68768">MESPHSTQPPRLLAQSHSDREARSQNGQPSQGGQAIADGVTPHFERELVAQPDTTMTGTDEMYSTSVPKDTDRPVRVRRHPPPVRHKILKCEQVPDERWAEGLHIGKINDPINTYDPADYEDDYSYSDYESMTGYGAPIPGFDIAYTEQPTVFEGDIILLPEAASEKSPQWRIKMLELYLEGKSTPNAWVEEHWDSTNGISLEVVCCSEQPHLVFQLNDRGGFRALRCHTYDLSRATDELRREHISLAEHDFYDYHTEFDKALNIAHRASYTYAFSPRLTVRYPWTYSTEFEYYSRWGGTCGTYIGELDAESIAYRRKTEDMYSTWSWKEEFYASAKREVERNRRQFEEAEKGFAQYVSGNLMDDAREALYGHAQQDGTFHKGDATSEAGTKAEKTTWSRSHDQLSDIVATDLLDGKASTGSIKEATRRTSQKITASDLTDTELPTEDALTQRLVPNQQDLSAGKETPFEGEPDALGYWDLLHEEEKEDGCFDTIIPGRVPPEQCRRAALEMIAGEKKRFEDERRRVKEKPRLMTKKDEAARSRLRSDRNLAWKQKYDQEVGGVDREHEEEAVEKLRQMSPSERTAAIMDEFIDLGDSEW</sequence>
<gene>
    <name evidence="2" type="ORF">AB675_8821</name>
</gene>
<dbReference type="AlphaFoldDB" id="A0A0N1P3P7"/>
<proteinExistence type="predicted"/>
<dbReference type="EMBL" id="LFJN01000003">
    <property type="protein sequence ID" value="KPI44415.1"/>
    <property type="molecule type" value="Genomic_DNA"/>
</dbReference>